<comment type="caution">
    <text evidence="7">The sequence shown here is derived from an EMBL/GenBank/DDBJ whole genome shotgun (WGS) entry which is preliminary data.</text>
</comment>
<keyword evidence="1" id="KW-0479">Metal-binding</keyword>
<evidence type="ECO:0000259" key="6">
    <source>
        <dbReference type="PROSITE" id="PS50865"/>
    </source>
</evidence>
<dbReference type="PROSITE" id="PS50865">
    <property type="entry name" value="ZF_MYND_2"/>
    <property type="match status" value="1"/>
</dbReference>
<dbReference type="RefSeq" id="XP_007763836.1">
    <property type="nucleotide sequence ID" value="XM_007765646.1"/>
</dbReference>
<dbReference type="Proteomes" id="UP000053558">
    <property type="component" value="Unassembled WGS sequence"/>
</dbReference>
<feature type="coiled-coil region" evidence="5">
    <location>
        <begin position="451"/>
        <end position="478"/>
    </location>
</feature>
<keyword evidence="8" id="KW-1185">Reference proteome</keyword>
<organism evidence="7 8">
    <name type="scientific">Coniophora puteana (strain RWD-64-598)</name>
    <name type="common">Brown rot fungus</name>
    <dbReference type="NCBI Taxonomy" id="741705"/>
    <lineage>
        <taxon>Eukaryota</taxon>
        <taxon>Fungi</taxon>
        <taxon>Dikarya</taxon>
        <taxon>Basidiomycota</taxon>
        <taxon>Agaricomycotina</taxon>
        <taxon>Agaricomycetes</taxon>
        <taxon>Agaricomycetidae</taxon>
        <taxon>Boletales</taxon>
        <taxon>Coniophorineae</taxon>
        <taxon>Coniophoraceae</taxon>
        <taxon>Coniophora</taxon>
    </lineage>
</organism>
<feature type="domain" description="MYND-type" evidence="6">
    <location>
        <begin position="295"/>
        <end position="344"/>
    </location>
</feature>
<dbReference type="InterPro" id="IPR002893">
    <property type="entry name" value="Znf_MYND"/>
</dbReference>
<gene>
    <name evidence="7" type="ORF">CONPUDRAFT_161872</name>
</gene>
<dbReference type="AlphaFoldDB" id="A0A5M3N782"/>
<evidence type="ECO:0000256" key="3">
    <source>
        <dbReference type="ARBA" id="ARBA00022833"/>
    </source>
</evidence>
<evidence type="ECO:0000313" key="8">
    <source>
        <dbReference type="Proteomes" id="UP000053558"/>
    </source>
</evidence>
<proteinExistence type="predicted"/>
<evidence type="ECO:0000256" key="1">
    <source>
        <dbReference type="ARBA" id="ARBA00022723"/>
    </source>
</evidence>
<dbReference type="Gene3D" id="6.10.140.2220">
    <property type="match status" value="1"/>
</dbReference>
<reference evidence="8" key="1">
    <citation type="journal article" date="2012" name="Science">
        <title>The Paleozoic origin of enzymatic lignin decomposition reconstructed from 31 fungal genomes.</title>
        <authorList>
            <person name="Floudas D."/>
            <person name="Binder M."/>
            <person name="Riley R."/>
            <person name="Barry K."/>
            <person name="Blanchette R.A."/>
            <person name="Henrissat B."/>
            <person name="Martinez A.T."/>
            <person name="Otillar R."/>
            <person name="Spatafora J.W."/>
            <person name="Yadav J.S."/>
            <person name="Aerts A."/>
            <person name="Benoit I."/>
            <person name="Boyd A."/>
            <person name="Carlson A."/>
            <person name="Copeland A."/>
            <person name="Coutinho P.M."/>
            <person name="de Vries R.P."/>
            <person name="Ferreira P."/>
            <person name="Findley K."/>
            <person name="Foster B."/>
            <person name="Gaskell J."/>
            <person name="Glotzer D."/>
            <person name="Gorecki P."/>
            <person name="Heitman J."/>
            <person name="Hesse C."/>
            <person name="Hori C."/>
            <person name="Igarashi K."/>
            <person name="Jurgens J.A."/>
            <person name="Kallen N."/>
            <person name="Kersten P."/>
            <person name="Kohler A."/>
            <person name="Kuees U."/>
            <person name="Kumar T.K.A."/>
            <person name="Kuo A."/>
            <person name="LaButti K."/>
            <person name="Larrondo L.F."/>
            <person name="Lindquist E."/>
            <person name="Ling A."/>
            <person name="Lombard V."/>
            <person name="Lucas S."/>
            <person name="Lundell T."/>
            <person name="Martin R."/>
            <person name="McLaughlin D.J."/>
            <person name="Morgenstern I."/>
            <person name="Morin E."/>
            <person name="Murat C."/>
            <person name="Nagy L.G."/>
            <person name="Nolan M."/>
            <person name="Ohm R.A."/>
            <person name="Patyshakuliyeva A."/>
            <person name="Rokas A."/>
            <person name="Ruiz-Duenas F.J."/>
            <person name="Sabat G."/>
            <person name="Salamov A."/>
            <person name="Samejima M."/>
            <person name="Schmutz J."/>
            <person name="Slot J.C."/>
            <person name="St John F."/>
            <person name="Stenlid J."/>
            <person name="Sun H."/>
            <person name="Sun S."/>
            <person name="Syed K."/>
            <person name="Tsang A."/>
            <person name="Wiebenga A."/>
            <person name="Young D."/>
            <person name="Pisabarro A."/>
            <person name="Eastwood D.C."/>
            <person name="Martin F."/>
            <person name="Cullen D."/>
            <person name="Grigoriev I.V."/>
            <person name="Hibbett D.S."/>
        </authorList>
    </citation>
    <scope>NUCLEOTIDE SEQUENCE [LARGE SCALE GENOMIC DNA]</scope>
    <source>
        <strain evidence="8">RWD-64-598 SS2</strain>
    </source>
</reference>
<dbReference type="OrthoDB" id="432970at2759"/>
<protein>
    <recommendedName>
        <fullName evidence="6">MYND-type domain-containing protein</fullName>
    </recommendedName>
</protein>
<dbReference type="EMBL" id="JH711573">
    <property type="protein sequence ID" value="EIW87302.1"/>
    <property type="molecule type" value="Genomic_DNA"/>
</dbReference>
<evidence type="ECO:0000256" key="5">
    <source>
        <dbReference type="SAM" id="Coils"/>
    </source>
</evidence>
<evidence type="ECO:0000313" key="7">
    <source>
        <dbReference type="EMBL" id="EIW87302.1"/>
    </source>
</evidence>
<dbReference type="Pfam" id="PF01753">
    <property type="entry name" value="zf-MYND"/>
    <property type="match status" value="1"/>
</dbReference>
<name>A0A5M3N782_CONPW</name>
<dbReference type="GO" id="GO:0008270">
    <property type="term" value="F:zinc ion binding"/>
    <property type="evidence" value="ECO:0007669"/>
    <property type="project" value="UniProtKB-KW"/>
</dbReference>
<keyword evidence="2 4" id="KW-0863">Zinc-finger</keyword>
<dbReference type="SUPFAM" id="SSF144232">
    <property type="entry name" value="HIT/MYND zinc finger-like"/>
    <property type="match status" value="1"/>
</dbReference>
<accession>A0A5M3N782</accession>
<sequence length="504" mass="58485">MAELPIDVFKRSSDPRFETLLDNDTSAWSNKENGFPVADVRTDRARWARDWDKGVQKISRSASNVLLHTVRARDPSYLSMKIQHSDYQHLRSVRLRVTTNAQTIANSIRNQFNTLSRTDFTICQPKDWFMLVSPEKRQSVFDVALESACWSCTFGQDSRSFCPDITSRLLLRRKGLALYSFINRFVETALSHQADLADSDWVRNEWWTCALRLEDIPRQLHSNYKFVYELYTLFRLNFIAHFVSRSLAAVHDSCAQEVERNDSWIPRVIWIGGLRGMQEMRAARKVLKHNFGQQCEYCECTAEEFDQSFRFLLCTACKRELNFACYYCCRECQKADWPRHKAHCGKEKVSKFCDEYRPECKRSLSLILQTSMQSWHPDADYVLFTFHGPVAGFKVAFPRNCKLRKLFLKIRDGMTVDRQNTFLDILAKCLVDALAEDKVMSGITRENVIQQLSEEYEVDDVKERLESLEEELAAQGDETWYSGMMVIEEAKVGVKGSAAVNKIL</sequence>
<dbReference type="GeneID" id="19204611"/>
<keyword evidence="5" id="KW-0175">Coiled coil</keyword>
<dbReference type="KEGG" id="cput:CONPUDRAFT_161872"/>
<evidence type="ECO:0000256" key="2">
    <source>
        <dbReference type="ARBA" id="ARBA00022771"/>
    </source>
</evidence>
<evidence type="ECO:0000256" key="4">
    <source>
        <dbReference type="PROSITE-ProRule" id="PRU00134"/>
    </source>
</evidence>
<keyword evidence="3" id="KW-0862">Zinc</keyword>